<evidence type="ECO:0000256" key="5">
    <source>
        <dbReference type="ARBA" id="ARBA00022679"/>
    </source>
</evidence>
<evidence type="ECO:0000256" key="4">
    <source>
        <dbReference type="ARBA" id="ARBA00022605"/>
    </source>
</evidence>
<dbReference type="SUPFAM" id="SSF51569">
    <property type="entry name" value="Aldolase"/>
    <property type="match status" value="1"/>
</dbReference>
<dbReference type="Pfam" id="PF00793">
    <property type="entry name" value="DAHP_synth_1"/>
    <property type="match status" value="1"/>
</dbReference>
<dbReference type="EC" id="2.5.1.54" evidence="8"/>
<evidence type="ECO:0000256" key="7">
    <source>
        <dbReference type="ARBA" id="ARBA00047508"/>
    </source>
</evidence>
<evidence type="ECO:0000259" key="9">
    <source>
        <dbReference type="Pfam" id="PF00793"/>
    </source>
</evidence>
<reference evidence="10 11" key="1">
    <citation type="journal article" date="2024" name="IMA Fungus">
        <title>Apiospora arundinis, a panoply of carbohydrate-active enzymes and secondary metabolites.</title>
        <authorList>
            <person name="Sorensen T."/>
            <person name="Petersen C."/>
            <person name="Muurmann A.T."/>
            <person name="Christiansen J.V."/>
            <person name="Brundto M.L."/>
            <person name="Overgaard C.K."/>
            <person name="Boysen A.T."/>
            <person name="Wollenberg R.D."/>
            <person name="Larsen T.O."/>
            <person name="Sorensen J.L."/>
            <person name="Nielsen K.L."/>
            <person name="Sondergaard T.E."/>
        </authorList>
    </citation>
    <scope>NUCLEOTIDE SEQUENCE [LARGE SCALE GENOMIC DNA]</scope>
    <source>
        <strain evidence="10 11">AAU 773</strain>
    </source>
</reference>
<evidence type="ECO:0000256" key="8">
    <source>
        <dbReference type="PIRNR" id="PIRNR001361"/>
    </source>
</evidence>
<protein>
    <recommendedName>
        <fullName evidence="8">Phospho-2-dehydro-3-deoxyheptonate aldolase</fullName>
        <ecNumber evidence="8">2.5.1.54</ecNumber>
    </recommendedName>
</protein>
<evidence type="ECO:0000256" key="2">
    <source>
        <dbReference type="ARBA" id="ARBA00004688"/>
    </source>
</evidence>
<dbReference type="PIRSF" id="PIRSF001361">
    <property type="entry name" value="DAHP_synthase"/>
    <property type="match status" value="1"/>
</dbReference>
<keyword evidence="11" id="KW-1185">Reference proteome</keyword>
<dbReference type="NCBIfam" id="TIGR00034">
    <property type="entry name" value="aroFGH"/>
    <property type="match status" value="1"/>
</dbReference>
<keyword evidence="4 8" id="KW-0028">Amino-acid biosynthesis</keyword>
<evidence type="ECO:0000313" key="11">
    <source>
        <dbReference type="Proteomes" id="UP001390339"/>
    </source>
</evidence>
<keyword evidence="6 8" id="KW-0057">Aromatic amino acid biosynthesis</keyword>
<proteinExistence type="inferred from homology"/>
<evidence type="ECO:0000313" key="10">
    <source>
        <dbReference type="EMBL" id="KAK8848630.1"/>
    </source>
</evidence>
<dbReference type="InterPro" id="IPR006218">
    <property type="entry name" value="DAHP1/KDSA"/>
</dbReference>
<comment type="caution">
    <text evidence="10">The sequence shown here is derived from an EMBL/GenBank/DDBJ whole genome shotgun (WGS) entry which is preliminary data.</text>
</comment>
<organism evidence="10 11">
    <name type="scientific">Apiospora arundinis</name>
    <dbReference type="NCBI Taxonomy" id="335852"/>
    <lineage>
        <taxon>Eukaryota</taxon>
        <taxon>Fungi</taxon>
        <taxon>Dikarya</taxon>
        <taxon>Ascomycota</taxon>
        <taxon>Pezizomycotina</taxon>
        <taxon>Sordariomycetes</taxon>
        <taxon>Xylariomycetidae</taxon>
        <taxon>Amphisphaeriales</taxon>
        <taxon>Apiosporaceae</taxon>
        <taxon>Apiospora</taxon>
    </lineage>
</organism>
<evidence type="ECO:0000256" key="3">
    <source>
        <dbReference type="ARBA" id="ARBA00007985"/>
    </source>
</evidence>
<dbReference type="NCBIfam" id="NF009395">
    <property type="entry name" value="PRK12755.1"/>
    <property type="match status" value="1"/>
</dbReference>
<evidence type="ECO:0000256" key="6">
    <source>
        <dbReference type="ARBA" id="ARBA00023141"/>
    </source>
</evidence>
<gene>
    <name evidence="10" type="ORF">PGQ11_015110</name>
</gene>
<dbReference type="EMBL" id="JAPCWZ010000010">
    <property type="protein sequence ID" value="KAK8848630.1"/>
    <property type="molecule type" value="Genomic_DNA"/>
</dbReference>
<dbReference type="InterPro" id="IPR013785">
    <property type="entry name" value="Aldolase_TIM"/>
</dbReference>
<dbReference type="PANTHER" id="PTHR21225">
    <property type="entry name" value="PHOSPHO-2-DEHYDRO-3-DEOXYHEPTONATE ALDOLASE DAHP SYNTHETASE"/>
    <property type="match status" value="1"/>
</dbReference>
<comment type="pathway">
    <text evidence="2">Metabolic intermediate biosynthesis; chorismate biosynthesis; chorismate from D-erythrose 4-phosphate and phosphoenolpyruvate: step 1/7.</text>
</comment>
<feature type="domain" description="DAHP synthetase I/KDSA" evidence="9">
    <location>
        <begin position="59"/>
        <end position="355"/>
    </location>
</feature>
<comment type="catalytic activity">
    <reaction evidence="7 8">
        <text>D-erythrose 4-phosphate + phosphoenolpyruvate + H2O = 7-phospho-2-dehydro-3-deoxy-D-arabino-heptonate + phosphate</text>
        <dbReference type="Rhea" id="RHEA:14717"/>
        <dbReference type="ChEBI" id="CHEBI:15377"/>
        <dbReference type="ChEBI" id="CHEBI:16897"/>
        <dbReference type="ChEBI" id="CHEBI:43474"/>
        <dbReference type="ChEBI" id="CHEBI:58394"/>
        <dbReference type="ChEBI" id="CHEBI:58702"/>
        <dbReference type="EC" id="2.5.1.54"/>
    </reaction>
</comment>
<dbReference type="Gene3D" id="3.20.20.70">
    <property type="entry name" value="Aldolase class I"/>
    <property type="match status" value="1"/>
</dbReference>
<keyword evidence="5 8" id="KW-0808">Transferase</keyword>
<dbReference type="Proteomes" id="UP001390339">
    <property type="component" value="Unassembled WGS sequence"/>
</dbReference>
<name>A0ABR2HKE6_9PEZI</name>
<comment type="similarity">
    <text evidence="3 8">Belongs to the class-I DAHP synthase family.</text>
</comment>
<evidence type="ECO:0000256" key="1">
    <source>
        <dbReference type="ARBA" id="ARBA00003726"/>
    </source>
</evidence>
<accession>A0ABR2HKE6</accession>
<comment type="function">
    <text evidence="1">Stereospecific condensation of phosphoenolpyruvate (PEP) and D-erythrose-4-phosphate (E4P) giving rise to 3-deoxy-D-arabino-heptulosonate-7-phosphate (DAHP).</text>
</comment>
<dbReference type="PANTHER" id="PTHR21225:SF12">
    <property type="entry name" value="PHOSPHO-2-DEHYDRO-3-DEOXYHEPTONATE ALDOLASE, TYROSINE-INHIBITED"/>
    <property type="match status" value="1"/>
</dbReference>
<dbReference type="InterPro" id="IPR006219">
    <property type="entry name" value="DAHP_synth_1"/>
</dbReference>
<sequence length="374" mass="40135">MANQTSPGLPSGDHLPLDLKSQGRLYMPLPTPFDLRQEIARTPYAAETVNKGREDASAILNGLDAGKRLLVIVGPCSIHETTSAKDYCGRLLKQCRKHSDELLIIMRCYVEKPRTTVGWKGLLNDPDINGSFDIGKGLTMARQLFLELAEEGIPLATEFVSDTAPLYLDDLLSFGAIGARTVESQLHRELASGLPFPVGLKNGTTGGLKTAIDAITATMQSHHYLSTKPSGSPAVICTSGNPDSVLVLRGGAEGTNFDKESILAAKTALATAGLPERVVVDCSHGNSPSGHKDQLGVVEDLAYQLSSGEEGIVGVLLESNIEEGKQEILWNDPGSLQYGVSITDTCIGWVDTERALQRLAEGVKSRRECLATRR</sequence>